<dbReference type="OrthoDB" id="10663303at2759"/>
<dbReference type="EMBL" id="JACGCI010000052">
    <property type="protein sequence ID" value="KAF6751167.1"/>
    <property type="molecule type" value="Genomic_DNA"/>
</dbReference>
<feature type="compositionally biased region" description="Acidic residues" evidence="1">
    <location>
        <begin position="158"/>
        <end position="191"/>
    </location>
</feature>
<feature type="region of interest" description="Disordered" evidence="1">
    <location>
        <begin position="71"/>
        <end position="206"/>
    </location>
</feature>
<evidence type="ECO:0000256" key="1">
    <source>
        <dbReference type="SAM" id="MobiDB-lite"/>
    </source>
</evidence>
<proteinExistence type="predicted"/>
<feature type="compositionally biased region" description="Basic and acidic residues" evidence="1">
    <location>
        <begin position="86"/>
        <end position="108"/>
    </location>
</feature>
<protein>
    <submittedName>
        <fullName evidence="2">Uncharacterized protein</fullName>
    </submittedName>
</protein>
<dbReference type="Proteomes" id="UP000521943">
    <property type="component" value="Unassembled WGS sequence"/>
</dbReference>
<dbReference type="AlphaFoldDB" id="A0A8H6HRS7"/>
<comment type="caution">
    <text evidence="2">The sequence shown here is derived from an EMBL/GenBank/DDBJ whole genome shotgun (WGS) entry which is preliminary data.</text>
</comment>
<evidence type="ECO:0000313" key="3">
    <source>
        <dbReference type="Proteomes" id="UP000521943"/>
    </source>
</evidence>
<organism evidence="2 3">
    <name type="scientific">Ephemerocybe angulata</name>
    <dbReference type="NCBI Taxonomy" id="980116"/>
    <lineage>
        <taxon>Eukaryota</taxon>
        <taxon>Fungi</taxon>
        <taxon>Dikarya</taxon>
        <taxon>Basidiomycota</taxon>
        <taxon>Agaricomycotina</taxon>
        <taxon>Agaricomycetes</taxon>
        <taxon>Agaricomycetidae</taxon>
        <taxon>Agaricales</taxon>
        <taxon>Agaricineae</taxon>
        <taxon>Psathyrellaceae</taxon>
        <taxon>Ephemerocybe</taxon>
    </lineage>
</organism>
<feature type="non-terminal residue" evidence="2">
    <location>
        <position position="267"/>
    </location>
</feature>
<evidence type="ECO:0000313" key="2">
    <source>
        <dbReference type="EMBL" id="KAF6751167.1"/>
    </source>
</evidence>
<reference evidence="2 3" key="1">
    <citation type="submission" date="2020-07" db="EMBL/GenBank/DDBJ databases">
        <title>Comparative genomics of pyrophilous fungi reveals a link between fire events and developmental genes.</title>
        <authorList>
            <consortium name="DOE Joint Genome Institute"/>
            <person name="Steindorff A.S."/>
            <person name="Carver A."/>
            <person name="Calhoun S."/>
            <person name="Stillman K."/>
            <person name="Liu H."/>
            <person name="Lipzen A."/>
            <person name="Pangilinan J."/>
            <person name="Labutti K."/>
            <person name="Bruns T.D."/>
            <person name="Grigoriev I.V."/>
        </authorList>
    </citation>
    <scope>NUCLEOTIDE SEQUENCE [LARGE SCALE GENOMIC DNA]</scope>
    <source>
        <strain evidence="2 3">CBS 144469</strain>
    </source>
</reference>
<sequence>MAQQSLKRPADGDGSSVGSCQCDGYRKRAKTKHDQGRSFEEGERDCECRKGANGANLSSSLLSDASAIAKTRLPTRRDANLSAPGHVDKVDASEKRGGLDLDENKPEGEGEGEGEEGLKVARSRDGGAAPGDEAAEEGGSAEKDNEDDGTTSAKDEGESGEESEREEWSDEEDSGYDYDGDEVPEPEDDDEYGQHSDQDLTDDFGFSRRTLESAEDKMIDQAFAHLEAHYGEDFTDSDWERAERIGEEVDAAIESQLAGETDYSFWD</sequence>
<name>A0A8H6HRS7_9AGAR</name>
<accession>A0A8H6HRS7</accession>
<keyword evidence="3" id="KW-1185">Reference proteome</keyword>
<feature type="compositionally biased region" description="Basic and acidic residues" evidence="1">
    <location>
        <begin position="116"/>
        <end position="125"/>
    </location>
</feature>
<feature type="region of interest" description="Disordered" evidence="1">
    <location>
        <begin position="1"/>
        <end position="46"/>
    </location>
</feature>
<gene>
    <name evidence="2" type="ORF">DFP72DRAFT_908640</name>
</gene>
<feature type="compositionally biased region" description="Basic and acidic residues" evidence="1">
    <location>
        <begin position="32"/>
        <end position="46"/>
    </location>
</feature>